<keyword evidence="1 5" id="KW-0489">Methyltransferase</keyword>
<dbReference type="InterPro" id="IPR019257">
    <property type="entry name" value="MeTrfase_dom"/>
</dbReference>
<gene>
    <name evidence="5" type="primary">egtD</name>
    <name evidence="5" type="ORF">KC207_04420</name>
</gene>
<feature type="region of interest" description="Disordered" evidence="3">
    <location>
        <begin position="1"/>
        <end position="20"/>
    </location>
</feature>
<dbReference type="Pfam" id="PF10017">
    <property type="entry name" value="Methyltransf_33"/>
    <property type="match status" value="1"/>
</dbReference>
<dbReference type="InterPro" id="IPR029063">
    <property type="entry name" value="SAM-dependent_MTases_sf"/>
</dbReference>
<evidence type="ECO:0000256" key="1">
    <source>
        <dbReference type="ARBA" id="ARBA00022603"/>
    </source>
</evidence>
<evidence type="ECO:0000313" key="6">
    <source>
        <dbReference type="Proteomes" id="UP000677016"/>
    </source>
</evidence>
<organism evidence="5 6">
    <name type="scientific">Phycicoccus avicenniae</name>
    <dbReference type="NCBI Taxonomy" id="2828860"/>
    <lineage>
        <taxon>Bacteria</taxon>
        <taxon>Bacillati</taxon>
        <taxon>Actinomycetota</taxon>
        <taxon>Actinomycetes</taxon>
        <taxon>Micrococcales</taxon>
        <taxon>Intrasporangiaceae</taxon>
        <taxon>Phycicoccus</taxon>
    </lineage>
</organism>
<dbReference type="PANTHER" id="PTHR43397:SF1">
    <property type="entry name" value="ERGOTHIONEINE BIOSYNTHESIS PROTEIN 1"/>
    <property type="match status" value="1"/>
</dbReference>
<evidence type="ECO:0000256" key="2">
    <source>
        <dbReference type="ARBA" id="ARBA00022679"/>
    </source>
</evidence>
<dbReference type="EMBL" id="JAGSNF010000004">
    <property type="protein sequence ID" value="MBR7742532.1"/>
    <property type="molecule type" value="Genomic_DNA"/>
</dbReference>
<evidence type="ECO:0000313" key="5">
    <source>
        <dbReference type="EMBL" id="MBR7742532.1"/>
    </source>
</evidence>
<dbReference type="SUPFAM" id="SSF53335">
    <property type="entry name" value="S-adenosyl-L-methionine-dependent methyltransferases"/>
    <property type="match status" value="1"/>
</dbReference>
<dbReference type="EC" id="2.1.1.44" evidence="5"/>
<dbReference type="InterPro" id="IPR035094">
    <property type="entry name" value="EgtD"/>
</dbReference>
<dbReference type="PIRSF" id="PIRSF018005">
    <property type="entry name" value="UCP018005"/>
    <property type="match status" value="1"/>
</dbReference>
<sequence length="349" mass="38303">MGALGCPAGRRRRRAGPHVSARPVEPRVEVLLDPDWASGSLVEDVRRGLGGLPRRLPPKWLYDDVGARLFDEITRLPEYYPTEAERSILAEHAVDIAAACDASTLVELGSGTSDKTRTLLDAFRAPDRPGGSLRRFVPVDVSDATLREAASMLSERYPGLAVEAVVGDFTLHLGRLPRGDRRMVAFLGSTIGNFYREERAAFLGALADSLDTGEWLLLGTDLVKDEGRLLAAYDDSAGVTERFIRNCLTVVNRELGADFDPGAFSYAPLWDRRMERVDMRLRAEEDQHVTVPGAGLEIDVAAGEEIRVEISTKFRFAGIRDELAEAGFSVTQSWTDAAGDFALTLARRD</sequence>
<reference evidence="5" key="1">
    <citation type="submission" date="2021-04" db="EMBL/GenBank/DDBJ databases">
        <title>Phycicoccus avicenniae sp. nov., a novel endophytic actinomycetes isolated from branch of Avicennia mariana.</title>
        <authorList>
            <person name="Tuo L."/>
        </authorList>
    </citation>
    <scope>NUCLEOTIDE SEQUENCE</scope>
    <source>
        <strain evidence="5">BSK3Z-2</strain>
    </source>
</reference>
<evidence type="ECO:0000259" key="4">
    <source>
        <dbReference type="Pfam" id="PF10017"/>
    </source>
</evidence>
<dbReference type="GO" id="GO:0032259">
    <property type="term" value="P:methylation"/>
    <property type="evidence" value="ECO:0007669"/>
    <property type="project" value="UniProtKB-KW"/>
</dbReference>
<dbReference type="Gene3D" id="3.40.50.150">
    <property type="entry name" value="Vaccinia Virus protein VP39"/>
    <property type="match status" value="1"/>
</dbReference>
<feature type="domain" description="Histidine-specific methyltransferase SAM-dependent" evidence="4">
    <location>
        <begin position="43"/>
        <end position="347"/>
    </location>
</feature>
<dbReference type="AlphaFoldDB" id="A0A941D8P1"/>
<dbReference type="Proteomes" id="UP000677016">
    <property type="component" value="Unassembled WGS sequence"/>
</dbReference>
<dbReference type="InterPro" id="IPR051128">
    <property type="entry name" value="EgtD_Methyltrsf_superfamily"/>
</dbReference>
<accession>A0A941D8P1</accession>
<proteinExistence type="predicted"/>
<name>A0A941D8P1_9MICO</name>
<dbReference type="PANTHER" id="PTHR43397">
    <property type="entry name" value="ERGOTHIONEINE BIOSYNTHESIS PROTEIN 1"/>
    <property type="match status" value="1"/>
</dbReference>
<evidence type="ECO:0000256" key="3">
    <source>
        <dbReference type="SAM" id="MobiDB-lite"/>
    </source>
</evidence>
<protein>
    <submittedName>
        <fullName evidence="5">L-histidine N(Alpha)-methyltransferase</fullName>
        <ecNumber evidence="5">2.1.1.44</ecNumber>
    </submittedName>
</protein>
<comment type="caution">
    <text evidence="5">The sequence shown here is derived from an EMBL/GenBank/DDBJ whole genome shotgun (WGS) entry which is preliminary data.</text>
</comment>
<keyword evidence="2 5" id="KW-0808">Transferase</keyword>
<keyword evidence="6" id="KW-1185">Reference proteome</keyword>
<dbReference type="NCBIfam" id="TIGR03438">
    <property type="entry name" value="egtD_ergothio"/>
    <property type="match status" value="1"/>
</dbReference>
<dbReference type="GO" id="GO:0052706">
    <property type="term" value="F:L-histidine N(alpha)-methyltransferase activity"/>
    <property type="evidence" value="ECO:0007669"/>
    <property type="project" value="UniProtKB-EC"/>
</dbReference>
<dbReference type="InterPro" id="IPR017804">
    <property type="entry name" value="MeTrfase_EgtD-like"/>
</dbReference>